<reference evidence="2 3" key="1">
    <citation type="submission" date="2016-05" db="EMBL/GenBank/DDBJ databases">
        <title>A degradative enzymes factory behind the ericoid mycorrhizal symbiosis.</title>
        <authorList>
            <consortium name="DOE Joint Genome Institute"/>
            <person name="Martino E."/>
            <person name="Morin E."/>
            <person name="Grelet G."/>
            <person name="Kuo A."/>
            <person name="Kohler A."/>
            <person name="Daghino S."/>
            <person name="Barry K."/>
            <person name="Choi C."/>
            <person name="Cichocki N."/>
            <person name="Clum A."/>
            <person name="Copeland A."/>
            <person name="Hainaut M."/>
            <person name="Haridas S."/>
            <person name="Labutti K."/>
            <person name="Lindquist E."/>
            <person name="Lipzen A."/>
            <person name="Khouja H.-R."/>
            <person name="Murat C."/>
            <person name="Ohm R."/>
            <person name="Olson A."/>
            <person name="Spatafora J."/>
            <person name="Veneault-Fourrey C."/>
            <person name="Henrissat B."/>
            <person name="Grigoriev I."/>
            <person name="Martin F."/>
            <person name="Perotto S."/>
        </authorList>
    </citation>
    <scope>NUCLEOTIDE SEQUENCE [LARGE SCALE GENOMIC DNA]</scope>
    <source>
        <strain evidence="2 3">UAMH 7357</strain>
    </source>
</reference>
<dbReference type="PANTHER" id="PTHR43194">
    <property type="entry name" value="HYDROLASE ALPHA/BETA FOLD FAMILY"/>
    <property type="match status" value="1"/>
</dbReference>
<accession>A0A2J6PT15</accession>
<evidence type="ECO:0000256" key="1">
    <source>
        <dbReference type="SAM" id="SignalP"/>
    </source>
</evidence>
<gene>
    <name evidence="2" type="ORF">NA56DRAFT_648892</name>
</gene>
<keyword evidence="3" id="KW-1185">Reference proteome</keyword>
<dbReference type="STRING" id="1745343.A0A2J6PT15"/>
<dbReference type="InterPro" id="IPR029058">
    <property type="entry name" value="AB_hydrolase_fold"/>
</dbReference>
<dbReference type="InterPro" id="IPR050228">
    <property type="entry name" value="Carboxylesterase_BioH"/>
</dbReference>
<dbReference type="Proteomes" id="UP000235672">
    <property type="component" value="Unassembled WGS sequence"/>
</dbReference>
<keyword evidence="1" id="KW-0732">Signal</keyword>
<dbReference type="OrthoDB" id="9978720at2759"/>
<protein>
    <submittedName>
        <fullName evidence="2">Alpha/beta-hydrolase</fullName>
    </submittedName>
</protein>
<keyword evidence="2" id="KW-0378">Hydrolase</keyword>
<proteinExistence type="predicted"/>
<organism evidence="2 3">
    <name type="scientific">Hyaloscypha hepaticicola</name>
    <dbReference type="NCBI Taxonomy" id="2082293"/>
    <lineage>
        <taxon>Eukaryota</taxon>
        <taxon>Fungi</taxon>
        <taxon>Dikarya</taxon>
        <taxon>Ascomycota</taxon>
        <taxon>Pezizomycotina</taxon>
        <taxon>Leotiomycetes</taxon>
        <taxon>Helotiales</taxon>
        <taxon>Hyaloscyphaceae</taxon>
        <taxon>Hyaloscypha</taxon>
    </lineage>
</organism>
<evidence type="ECO:0000313" key="2">
    <source>
        <dbReference type="EMBL" id="PMD17162.1"/>
    </source>
</evidence>
<dbReference type="AlphaFoldDB" id="A0A2J6PT15"/>
<feature type="signal peptide" evidence="1">
    <location>
        <begin position="1"/>
        <end position="27"/>
    </location>
</feature>
<dbReference type="Gene3D" id="3.40.50.1820">
    <property type="entry name" value="alpha/beta hydrolase"/>
    <property type="match status" value="1"/>
</dbReference>
<sequence length="269" mass="30066">MFDFSFSWSAAFLILFVLWSKEFSCNAVETFASRSYFYVGGHYENTTDGEVMVGQMYAEKLVPLKATQKYPLFFITGVAQSATNWLNTPDGWEGWNSYFLCQGYTLYLTDQPQRGRSLWLPSDGILTNYNLTFVQNYFTTVQEAKLWPQASLHTQWLGNGTPSDPIFNQFFASQLQQQSNTTLTTLNNVHASISLLSLIGPAILVTHSHGGPYGWGIADAVPSLVHAIVAIEPEGPPFVGEIIAHGPARPWVLRICPSHMTLPFRIPES</sequence>
<evidence type="ECO:0000313" key="3">
    <source>
        <dbReference type="Proteomes" id="UP000235672"/>
    </source>
</evidence>
<dbReference type="EMBL" id="KZ613501">
    <property type="protein sequence ID" value="PMD17162.1"/>
    <property type="molecule type" value="Genomic_DNA"/>
</dbReference>
<feature type="chain" id="PRO_5014375096" evidence="1">
    <location>
        <begin position="28"/>
        <end position="269"/>
    </location>
</feature>
<dbReference type="PANTHER" id="PTHR43194:SF4">
    <property type="entry name" value="AB HYDROLASE-1 DOMAIN-CONTAINING PROTEIN"/>
    <property type="match status" value="1"/>
</dbReference>
<name>A0A2J6PT15_9HELO</name>
<dbReference type="GO" id="GO:0016787">
    <property type="term" value="F:hydrolase activity"/>
    <property type="evidence" value="ECO:0007669"/>
    <property type="project" value="UniProtKB-KW"/>
</dbReference>
<dbReference type="SUPFAM" id="SSF53474">
    <property type="entry name" value="alpha/beta-Hydrolases"/>
    <property type="match status" value="1"/>
</dbReference>